<proteinExistence type="predicted"/>
<dbReference type="AlphaFoldDB" id="A0A820AZK2"/>
<sequence>LTRGSALNDPFIIQLASKYRRTPAQILLR</sequence>
<feature type="non-terminal residue" evidence="2">
    <location>
        <position position="1"/>
    </location>
</feature>
<accession>A0A820AZK2</accession>
<name>A0A820AZK2_9BILA</name>
<evidence type="ECO:0000313" key="2">
    <source>
        <dbReference type="EMBL" id="CAF4193120.1"/>
    </source>
</evidence>
<dbReference type="Proteomes" id="UP000663874">
    <property type="component" value="Unassembled WGS sequence"/>
</dbReference>
<organism evidence="2 3">
    <name type="scientific">Rotaria sordida</name>
    <dbReference type="NCBI Taxonomy" id="392033"/>
    <lineage>
        <taxon>Eukaryota</taxon>
        <taxon>Metazoa</taxon>
        <taxon>Spiralia</taxon>
        <taxon>Gnathifera</taxon>
        <taxon>Rotifera</taxon>
        <taxon>Eurotatoria</taxon>
        <taxon>Bdelloidea</taxon>
        <taxon>Philodinida</taxon>
        <taxon>Philodinidae</taxon>
        <taxon>Rotaria</taxon>
    </lineage>
</organism>
<gene>
    <name evidence="2" type="ORF">FNK824_LOCUS35858</name>
    <name evidence="1" type="ORF">SEV965_LOCUS38070</name>
</gene>
<dbReference type="Proteomes" id="UP000663889">
    <property type="component" value="Unassembled WGS sequence"/>
</dbReference>
<dbReference type="EMBL" id="CAJNOU010008700">
    <property type="protein sequence ID" value="CAF1540011.1"/>
    <property type="molecule type" value="Genomic_DNA"/>
</dbReference>
<protein>
    <submittedName>
        <fullName evidence="2">Uncharacterized protein</fullName>
    </submittedName>
</protein>
<dbReference type="EMBL" id="CAJOBE010015753">
    <property type="protein sequence ID" value="CAF4193120.1"/>
    <property type="molecule type" value="Genomic_DNA"/>
</dbReference>
<reference evidence="2" key="1">
    <citation type="submission" date="2021-02" db="EMBL/GenBank/DDBJ databases">
        <authorList>
            <person name="Nowell W R."/>
        </authorList>
    </citation>
    <scope>NUCLEOTIDE SEQUENCE</scope>
</reference>
<evidence type="ECO:0000313" key="3">
    <source>
        <dbReference type="Proteomes" id="UP000663874"/>
    </source>
</evidence>
<comment type="caution">
    <text evidence="2">The sequence shown here is derived from an EMBL/GenBank/DDBJ whole genome shotgun (WGS) entry which is preliminary data.</text>
</comment>
<evidence type="ECO:0000313" key="1">
    <source>
        <dbReference type="EMBL" id="CAF1540011.1"/>
    </source>
</evidence>